<accession>A0A2S0NKJ0</accession>
<gene>
    <name evidence="1" type="ORF">C5T88_03045</name>
</gene>
<reference evidence="2" key="1">
    <citation type="submission" date="2018-02" db="EMBL/GenBank/DDBJ databases">
        <title>Firefly genomes illuminate parallel origins of bioluminescence in beetles.</title>
        <authorList>
            <person name="Fallon T.R."/>
            <person name="Lower S.E.S."/>
            <person name="Behringer M."/>
            <person name="Weng J.-K."/>
        </authorList>
    </citation>
    <scope>NUCLEOTIDE SEQUENCE [LARGE SCALE GENOMIC DNA]</scope>
</reference>
<dbReference type="AlphaFoldDB" id="A0A2S0NKJ0"/>
<dbReference type="Proteomes" id="UP000239250">
    <property type="component" value="Chromosome"/>
</dbReference>
<name>A0A2S0NKJ0_9MOLU</name>
<sequence length="192" mass="22840">MDNYPQISFNLANAKWSETEIHEKYELFAKLEKPIQFAITRVLSKFPSIPLERSDFTSIAWMAFDEAIIKFMSMKTRKTMINFVIDSVYWKCMDYAAMFVNNRHRILNFNVTEYEWIENVNTIENFSNQLTMKIAIDDYFESSQNDEMAKIFFQEYVSGTTYVEISKKYEISRNKLKRILNKTISDLSKMLV</sequence>
<dbReference type="RefSeq" id="WP_303662107.1">
    <property type="nucleotide sequence ID" value="NZ_CP027019.1"/>
</dbReference>
<evidence type="ECO:0000313" key="2">
    <source>
        <dbReference type="Proteomes" id="UP000239250"/>
    </source>
</evidence>
<evidence type="ECO:0000313" key="1">
    <source>
        <dbReference type="EMBL" id="AVP49529.1"/>
    </source>
</evidence>
<protein>
    <submittedName>
        <fullName evidence="1">Uncharacterized protein</fullName>
    </submittedName>
</protein>
<proteinExistence type="predicted"/>
<dbReference type="EMBL" id="CP027019">
    <property type="protein sequence ID" value="AVP49529.1"/>
    <property type="molecule type" value="Genomic_DNA"/>
</dbReference>
<organism evidence="1 2">
    <name type="scientific">Williamsoniiplasma luminosum</name>
    <dbReference type="NCBI Taxonomy" id="214888"/>
    <lineage>
        <taxon>Bacteria</taxon>
        <taxon>Bacillati</taxon>
        <taxon>Mycoplasmatota</taxon>
        <taxon>Mollicutes</taxon>
        <taxon>Entomoplasmatales</taxon>
        <taxon>Williamsoniiplasma</taxon>
    </lineage>
</organism>